<evidence type="ECO:0000313" key="3">
    <source>
        <dbReference type="Proteomes" id="UP000324897"/>
    </source>
</evidence>
<dbReference type="Proteomes" id="UP000324897">
    <property type="component" value="Unassembled WGS sequence"/>
</dbReference>
<dbReference type="SUPFAM" id="SSF52047">
    <property type="entry name" value="RNI-like"/>
    <property type="match status" value="1"/>
</dbReference>
<proteinExistence type="predicted"/>
<organism evidence="2 3">
    <name type="scientific">Eragrostis curvula</name>
    <name type="common">weeping love grass</name>
    <dbReference type="NCBI Taxonomy" id="38414"/>
    <lineage>
        <taxon>Eukaryota</taxon>
        <taxon>Viridiplantae</taxon>
        <taxon>Streptophyta</taxon>
        <taxon>Embryophyta</taxon>
        <taxon>Tracheophyta</taxon>
        <taxon>Spermatophyta</taxon>
        <taxon>Magnoliopsida</taxon>
        <taxon>Liliopsida</taxon>
        <taxon>Poales</taxon>
        <taxon>Poaceae</taxon>
        <taxon>PACMAD clade</taxon>
        <taxon>Chloridoideae</taxon>
        <taxon>Eragrostideae</taxon>
        <taxon>Eragrostidinae</taxon>
        <taxon>Eragrostis</taxon>
    </lineage>
</organism>
<dbReference type="InterPro" id="IPR055411">
    <property type="entry name" value="LRR_FXL15/At3g58940/PEG3-like"/>
</dbReference>
<dbReference type="InterPro" id="IPR032675">
    <property type="entry name" value="LRR_dom_sf"/>
</dbReference>
<evidence type="ECO:0000313" key="2">
    <source>
        <dbReference type="EMBL" id="TVU14393.1"/>
    </source>
</evidence>
<dbReference type="PANTHER" id="PTHR34223:SF98">
    <property type="entry name" value="OS04G0440901 PROTEIN"/>
    <property type="match status" value="1"/>
</dbReference>
<dbReference type="InterPro" id="IPR053197">
    <property type="entry name" value="F-box_SCFL_complex_component"/>
</dbReference>
<protein>
    <recommendedName>
        <fullName evidence="1">F-box/LRR-repeat protein 15/At3g58940/PEG3-like LRR domain-containing protein</fullName>
    </recommendedName>
</protein>
<reference evidence="2 3" key="1">
    <citation type="journal article" date="2019" name="Sci. Rep.">
        <title>A high-quality genome of Eragrostis curvula grass provides insights into Poaceae evolution and supports new strategies to enhance forage quality.</title>
        <authorList>
            <person name="Carballo J."/>
            <person name="Santos B.A.C.M."/>
            <person name="Zappacosta D."/>
            <person name="Garbus I."/>
            <person name="Selva J.P."/>
            <person name="Gallo C.A."/>
            <person name="Diaz A."/>
            <person name="Albertini E."/>
            <person name="Caccamo M."/>
            <person name="Echenique V."/>
        </authorList>
    </citation>
    <scope>NUCLEOTIDE SEQUENCE [LARGE SCALE GENOMIC DNA]</scope>
    <source>
        <strain evidence="3">cv. Victoria</strain>
        <tissue evidence="2">Leaf</tissue>
    </source>
</reference>
<evidence type="ECO:0000259" key="1">
    <source>
        <dbReference type="Pfam" id="PF24758"/>
    </source>
</evidence>
<dbReference type="EMBL" id="RWGY01000031">
    <property type="protein sequence ID" value="TVU14393.1"/>
    <property type="molecule type" value="Genomic_DNA"/>
</dbReference>
<gene>
    <name evidence="2" type="ORF">EJB05_37858</name>
</gene>
<name>A0A5J9TSN7_9POAL</name>
<comment type="caution">
    <text evidence="2">The sequence shown here is derived from an EMBL/GenBank/DDBJ whole genome shotgun (WGS) entry which is preliminary data.</text>
</comment>
<keyword evidence="3" id="KW-1185">Reference proteome</keyword>
<dbReference type="Gramene" id="TVU14393">
    <property type="protein sequence ID" value="TVU14393"/>
    <property type="gene ID" value="EJB05_37858"/>
</dbReference>
<dbReference type="OrthoDB" id="689581at2759"/>
<dbReference type="Gene3D" id="3.80.10.10">
    <property type="entry name" value="Ribonuclease Inhibitor"/>
    <property type="match status" value="1"/>
</dbReference>
<dbReference type="Pfam" id="PF24758">
    <property type="entry name" value="LRR_At5g56370"/>
    <property type="match status" value="1"/>
</dbReference>
<dbReference type="AlphaFoldDB" id="A0A5J9TSN7"/>
<sequence length="219" mass="24392">MPSLVSTFYRLKMLCLGGVRLDHWFAERLNSGCPFLEDLVLHFCSNEFDSIQSNTLKSLVVRGCFSQVADVLVVRAPCLASLCLKFPGYCYKNGLSLVAGNSLLRASISVHDFSPRCEAMLLGSLYNVRSLELEGFSAMAILDKESDKLPTFGSLKTLCLNGCFESEHTFEALGGLLKKSPNLKKLTLQDFWVGILNIFSLPTEYVACICKLSHMIMYY</sequence>
<feature type="domain" description="F-box/LRR-repeat protein 15/At3g58940/PEG3-like LRR" evidence="1">
    <location>
        <begin position="7"/>
        <end position="84"/>
    </location>
</feature>
<accession>A0A5J9TSN7</accession>
<dbReference type="PANTHER" id="PTHR34223">
    <property type="entry name" value="OS11G0201299 PROTEIN"/>
    <property type="match status" value="1"/>
</dbReference>